<dbReference type="Gene3D" id="3.60.40.10">
    <property type="entry name" value="PPM-type phosphatase domain"/>
    <property type="match status" value="1"/>
</dbReference>
<feature type="domain" description="PPM-type phosphatase" evidence="4">
    <location>
        <begin position="801"/>
        <end position="1026"/>
    </location>
</feature>
<dbReference type="PANTHER" id="PTHR43547">
    <property type="entry name" value="TWO-COMPONENT HISTIDINE KINASE"/>
    <property type="match status" value="1"/>
</dbReference>
<dbReference type="STRING" id="1236989.JCM15548_11188"/>
<evidence type="ECO:0000313" key="5">
    <source>
        <dbReference type="EMBL" id="GAO29033.1"/>
    </source>
</evidence>
<keyword evidence="6" id="KW-1185">Reference proteome</keyword>
<dbReference type="Proteomes" id="UP000032900">
    <property type="component" value="Unassembled WGS sequence"/>
</dbReference>
<dbReference type="InterPro" id="IPR001932">
    <property type="entry name" value="PPM-type_phosphatase-like_dom"/>
</dbReference>
<protein>
    <recommendedName>
        <fullName evidence="4">PPM-type phosphatase domain-containing protein</fullName>
    </recommendedName>
</protein>
<dbReference type="PANTHER" id="PTHR43547:SF2">
    <property type="entry name" value="HYBRID SIGNAL TRANSDUCTION HISTIDINE KINASE C"/>
    <property type="match status" value="1"/>
</dbReference>
<dbReference type="InterPro" id="IPR011110">
    <property type="entry name" value="Reg_prop"/>
</dbReference>
<evidence type="ECO:0000256" key="2">
    <source>
        <dbReference type="SAM" id="Coils"/>
    </source>
</evidence>
<dbReference type="InterPro" id="IPR015943">
    <property type="entry name" value="WD40/YVTN_repeat-like_dom_sf"/>
</dbReference>
<keyword evidence="3" id="KW-0472">Membrane</keyword>
<feature type="transmembrane region" description="Helical" evidence="3">
    <location>
        <begin position="721"/>
        <end position="741"/>
    </location>
</feature>
<evidence type="ECO:0000259" key="4">
    <source>
        <dbReference type="SMART" id="SM00331"/>
    </source>
</evidence>
<name>A0A0E9LUR1_9BACT</name>
<evidence type="ECO:0000256" key="1">
    <source>
        <dbReference type="ARBA" id="ARBA00022553"/>
    </source>
</evidence>
<dbReference type="GO" id="GO:0000155">
    <property type="term" value="F:phosphorelay sensor kinase activity"/>
    <property type="evidence" value="ECO:0007669"/>
    <property type="project" value="TreeGrafter"/>
</dbReference>
<keyword evidence="1" id="KW-0597">Phosphoprotein</keyword>
<dbReference type="Gene3D" id="2.60.40.10">
    <property type="entry name" value="Immunoglobulins"/>
    <property type="match status" value="1"/>
</dbReference>
<feature type="coiled-coil region" evidence="2">
    <location>
        <begin position="743"/>
        <end position="777"/>
    </location>
</feature>
<dbReference type="SMART" id="SM00331">
    <property type="entry name" value="PP2C_SIG"/>
    <property type="match status" value="1"/>
</dbReference>
<keyword evidence="3" id="KW-1133">Transmembrane helix</keyword>
<keyword evidence="2" id="KW-0175">Coiled coil</keyword>
<dbReference type="InterPro" id="IPR036457">
    <property type="entry name" value="PPM-type-like_dom_sf"/>
</dbReference>
<sequence>MGLPQNFIYALEQGSDGFLWIGTGEGLVRYDGLKFTSFSTRDSLADNFVMSMQEDSEGTLWIGHNNGDITYLEDRQFTPVRLPDTNSPIRDINHDNQGNTWVTIQNSGFAKIDKYKNVTTWFDTGSLGYTLFYSIYPLGDNTILLGTSEGLMRLTVTNDGKIQRLEKFDEIPMTTITSITPRKGIQDEFWIATEDEGFYKFALTQSKATQIIDKSLCLTFNLGHENIQDIEEEDEGHLLLATWGNGVIKLFYDAHKQEFTESFTFSVINGMSNNFVKDLLADTEGNYWFATYGGGVSSLVDESMVFYDLETIGFQDNKAHSVFHANNRLWIGLENGLMVADPFCFTDFEFYDVEMGIPRDVVTGFYADSVETVWVATENNGLFYRAKDESTFSRWPYTNSTTGKMINDITGSGHQIYLATVGGFFQLDIKNESVVQLTTENGLPHNNINFVYSDGNGELWIGPKNSGICRIEAQNIEIHRITETPSDIFDMTHDLEGHIWLATQGRGILKYQEDSLTYIDVSHGLSKNFCYSILTDQQNRLWVTHFPGLSSLDLSTQQIRTYDYEQNLGVDFYNSYVDQNQNVWFSSSQGVINYFPDKDVENEVAPNLNFTSVRVSGEEHNSLNDLVLPYPYRDSYTFRFEFIGISFKDPKAVTYQYSLTRNGESEEAHWIDLGTTSFREYEYLPDGDYLLQIRASNADGIYNKKPLSIRIYIEPPIWKKLWFYLILISAIVYAIFLIIRIRERKLLRQKEALQREVESQTITLREQKAEIERKNRDITDSINYAKRIQSSILPESSILESTFNESFIYFAPRDIVSGDFYWFHPFKDKFLVCVADCTGHGVPGAFMSMIGTTLLNDIVKREEVESPADILHRLDLEIKILLQKNEVEFSRDGMDISIVEIDLNSNKIRLASAKRPVYLYINGEFIVYKGNRRSIGDTIMEDNSEFVNIAYETSPSDCIYLFSDGYSDQFGGPDGKKFMTTNVRKLLMEIKDQPMHEQSQLIRQTFMDWKGDEEQVDDVVFMGIRL</sequence>
<dbReference type="AlphaFoldDB" id="A0A0E9LUR1"/>
<organism evidence="5 6">
    <name type="scientific">Geofilum rubicundum JCM 15548</name>
    <dbReference type="NCBI Taxonomy" id="1236989"/>
    <lineage>
        <taxon>Bacteria</taxon>
        <taxon>Pseudomonadati</taxon>
        <taxon>Bacteroidota</taxon>
        <taxon>Bacteroidia</taxon>
        <taxon>Marinilabiliales</taxon>
        <taxon>Marinilabiliaceae</taxon>
        <taxon>Geofilum</taxon>
    </lineage>
</organism>
<gene>
    <name evidence="5" type="ORF">JCM15548_11188</name>
</gene>
<dbReference type="Gene3D" id="2.130.10.10">
    <property type="entry name" value="YVTN repeat-like/Quinoprotein amine dehydrogenase"/>
    <property type="match status" value="3"/>
</dbReference>
<accession>A0A0E9LUR1</accession>
<evidence type="ECO:0000256" key="3">
    <source>
        <dbReference type="SAM" id="Phobius"/>
    </source>
</evidence>
<evidence type="ECO:0000313" key="6">
    <source>
        <dbReference type="Proteomes" id="UP000032900"/>
    </source>
</evidence>
<dbReference type="Pfam" id="PF07494">
    <property type="entry name" value="Reg_prop"/>
    <property type="match status" value="3"/>
</dbReference>
<dbReference type="InterPro" id="IPR013783">
    <property type="entry name" value="Ig-like_fold"/>
</dbReference>
<dbReference type="EMBL" id="BAZW01000006">
    <property type="protein sequence ID" value="GAO29033.1"/>
    <property type="molecule type" value="Genomic_DNA"/>
</dbReference>
<dbReference type="SUPFAM" id="SSF63829">
    <property type="entry name" value="Calcium-dependent phosphotriesterase"/>
    <property type="match status" value="2"/>
</dbReference>
<proteinExistence type="predicted"/>
<dbReference type="Pfam" id="PF07228">
    <property type="entry name" value="SpoIIE"/>
    <property type="match status" value="1"/>
</dbReference>
<comment type="caution">
    <text evidence="5">The sequence shown here is derived from an EMBL/GenBank/DDBJ whole genome shotgun (WGS) entry which is preliminary data.</text>
</comment>
<keyword evidence="3" id="KW-0812">Transmembrane</keyword>
<reference evidence="5 6" key="1">
    <citation type="journal article" date="2015" name="Microbes Environ.">
        <title>Distribution and evolution of nitrogen fixation genes in the phylum bacteroidetes.</title>
        <authorList>
            <person name="Inoue J."/>
            <person name="Oshima K."/>
            <person name="Suda W."/>
            <person name="Sakamoto M."/>
            <person name="Iino T."/>
            <person name="Noda S."/>
            <person name="Hongoh Y."/>
            <person name="Hattori M."/>
            <person name="Ohkuma M."/>
        </authorList>
    </citation>
    <scope>NUCLEOTIDE SEQUENCE [LARGE SCALE GENOMIC DNA]</scope>
    <source>
        <strain evidence="5">JCM 15548</strain>
    </source>
</reference>